<accession>A0A8J5WQ60</accession>
<feature type="region of interest" description="Disordered" evidence="1">
    <location>
        <begin position="1"/>
        <end position="91"/>
    </location>
</feature>
<dbReference type="AlphaFoldDB" id="A0A8J5WQ60"/>
<organism evidence="2 3">
    <name type="scientific">Zizania palustris</name>
    <name type="common">Northern wild rice</name>
    <dbReference type="NCBI Taxonomy" id="103762"/>
    <lineage>
        <taxon>Eukaryota</taxon>
        <taxon>Viridiplantae</taxon>
        <taxon>Streptophyta</taxon>
        <taxon>Embryophyta</taxon>
        <taxon>Tracheophyta</taxon>
        <taxon>Spermatophyta</taxon>
        <taxon>Magnoliopsida</taxon>
        <taxon>Liliopsida</taxon>
        <taxon>Poales</taxon>
        <taxon>Poaceae</taxon>
        <taxon>BOP clade</taxon>
        <taxon>Oryzoideae</taxon>
        <taxon>Oryzeae</taxon>
        <taxon>Zizaniinae</taxon>
        <taxon>Zizania</taxon>
    </lineage>
</organism>
<evidence type="ECO:0000313" key="2">
    <source>
        <dbReference type="EMBL" id="KAG8094703.1"/>
    </source>
</evidence>
<feature type="compositionally biased region" description="Pro residues" evidence="1">
    <location>
        <begin position="45"/>
        <end position="59"/>
    </location>
</feature>
<evidence type="ECO:0000313" key="3">
    <source>
        <dbReference type="Proteomes" id="UP000729402"/>
    </source>
</evidence>
<keyword evidence="3" id="KW-1185">Reference proteome</keyword>
<evidence type="ECO:0000256" key="1">
    <source>
        <dbReference type="SAM" id="MobiDB-lite"/>
    </source>
</evidence>
<name>A0A8J5WQ60_ZIZPA</name>
<reference evidence="2" key="2">
    <citation type="submission" date="2021-02" db="EMBL/GenBank/DDBJ databases">
        <authorList>
            <person name="Kimball J.A."/>
            <person name="Haas M.W."/>
            <person name="Macchietto M."/>
            <person name="Kono T."/>
            <person name="Duquette J."/>
            <person name="Shao M."/>
        </authorList>
    </citation>
    <scope>NUCLEOTIDE SEQUENCE</scope>
    <source>
        <tissue evidence="2">Fresh leaf tissue</tissue>
    </source>
</reference>
<gene>
    <name evidence="2" type="ORF">GUJ93_ZPchr0012g19189</name>
</gene>
<proteinExistence type="predicted"/>
<protein>
    <submittedName>
        <fullName evidence="2">Uncharacterized protein</fullName>
    </submittedName>
</protein>
<reference evidence="2" key="1">
    <citation type="journal article" date="2021" name="bioRxiv">
        <title>Whole Genome Assembly and Annotation of Northern Wild Rice, Zizania palustris L., Supports a Whole Genome Duplication in the Zizania Genus.</title>
        <authorList>
            <person name="Haas M."/>
            <person name="Kono T."/>
            <person name="Macchietto M."/>
            <person name="Millas R."/>
            <person name="McGilp L."/>
            <person name="Shao M."/>
            <person name="Duquette J."/>
            <person name="Hirsch C.N."/>
            <person name="Kimball J."/>
        </authorList>
    </citation>
    <scope>NUCLEOTIDE SEQUENCE</scope>
    <source>
        <tissue evidence="2">Fresh leaf tissue</tissue>
    </source>
</reference>
<comment type="caution">
    <text evidence="2">The sequence shown here is derived from an EMBL/GenBank/DDBJ whole genome shotgun (WGS) entry which is preliminary data.</text>
</comment>
<sequence>MPTARAAPHRLPPPAATSRRHRPTGPARAPSVPHRLPTASDRRLPPPPATARSRTPPPAASHADRPRRRPARSRPPPCAQRRFAHRPPTSR</sequence>
<dbReference type="Proteomes" id="UP000729402">
    <property type="component" value="Unassembled WGS sequence"/>
</dbReference>
<dbReference type="EMBL" id="JAAALK010000080">
    <property type="protein sequence ID" value="KAG8094703.1"/>
    <property type="molecule type" value="Genomic_DNA"/>
</dbReference>